<comment type="subunit">
    <text evidence="1">Heterotrimer of A, B and C subunits.</text>
</comment>
<comment type="similarity">
    <text evidence="1">Belongs to the GatC family.</text>
</comment>
<evidence type="ECO:0000256" key="1">
    <source>
        <dbReference type="HAMAP-Rule" id="MF_00122"/>
    </source>
</evidence>
<evidence type="ECO:0000256" key="2">
    <source>
        <dbReference type="SAM" id="MobiDB-lite"/>
    </source>
</evidence>
<dbReference type="NCBIfam" id="TIGR00135">
    <property type="entry name" value="gatC"/>
    <property type="match status" value="1"/>
</dbReference>
<dbReference type="GO" id="GO:0006412">
    <property type="term" value="P:translation"/>
    <property type="evidence" value="ECO:0007669"/>
    <property type="project" value="UniProtKB-UniRule"/>
</dbReference>
<dbReference type="EMBL" id="JAFGDB010000062">
    <property type="protein sequence ID" value="MBN2067536.1"/>
    <property type="molecule type" value="Genomic_DNA"/>
</dbReference>
<keyword evidence="1" id="KW-0648">Protein biosynthesis</keyword>
<dbReference type="GO" id="GO:0070681">
    <property type="term" value="P:glutaminyl-tRNAGln biosynthesis via transamidation"/>
    <property type="evidence" value="ECO:0007669"/>
    <property type="project" value="TreeGrafter"/>
</dbReference>
<dbReference type="GO" id="GO:0050567">
    <property type="term" value="F:glutaminyl-tRNA synthase (glutamine-hydrolyzing) activity"/>
    <property type="evidence" value="ECO:0007669"/>
    <property type="project" value="UniProtKB-UniRule"/>
</dbReference>
<comment type="catalytic activity">
    <reaction evidence="1">
        <text>L-glutamyl-tRNA(Gln) + L-glutamine + ATP + H2O = L-glutaminyl-tRNA(Gln) + L-glutamate + ADP + phosphate + H(+)</text>
        <dbReference type="Rhea" id="RHEA:17521"/>
        <dbReference type="Rhea" id="RHEA-COMP:9681"/>
        <dbReference type="Rhea" id="RHEA-COMP:9684"/>
        <dbReference type="ChEBI" id="CHEBI:15377"/>
        <dbReference type="ChEBI" id="CHEBI:15378"/>
        <dbReference type="ChEBI" id="CHEBI:29985"/>
        <dbReference type="ChEBI" id="CHEBI:30616"/>
        <dbReference type="ChEBI" id="CHEBI:43474"/>
        <dbReference type="ChEBI" id="CHEBI:58359"/>
        <dbReference type="ChEBI" id="CHEBI:78520"/>
        <dbReference type="ChEBI" id="CHEBI:78521"/>
        <dbReference type="ChEBI" id="CHEBI:456216"/>
    </reaction>
</comment>
<dbReference type="InterPro" id="IPR003837">
    <property type="entry name" value="GatC"/>
</dbReference>
<protein>
    <recommendedName>
        <fullName evidence="1">Aspartyl/glutamyl-tRNA(Asn/Gln) amidotransferase subunit C</fullName>
        <shortName evidence="1">Asp/Glu-ADT subunit C</shortName>
        <ecNumber evidence="1">6.3.5.-</ecNumber>
    </recommendedName>
</protein>
<organism evidence="3 4">
    <name type="scientific">Candidatus Iainarchaeum sp</name>
    <dbReference type="NCBI Taxonomy" id="3101447"/>
    <lineage>
        <taxon>Archaea</taxon>
        <taxon>Candidatus Iainarchaeota</taxon>
        <taxon>Candidatus Iainarchaeia</taxon>
        <taxon>Candidatus Iainarchaeales</taxon>
        <taxon>Candidatus Iainarchaeaceae</taxon>
        <taxon>Candidatus Iainarchaeum</taxon>
    </lineage>
</organism>
<dbReference type="Gene3D" id="1.10.20.60">
    <property type="entry name" value="Glu-tRNAGln amidotransferase C subunit, N-terminal domain"/>
    <property type="match status" value="1"/>
</dbReference>
<name>A0A938YU21_9ARCH</name>
<proteinExistence type="inferred from homology"/>
<dbReference type="Proteomes" id="UP000809243">
    <property type="component" value="Unassembled WGS sequence"/>
</dbReference>
<keyword evidence="1" id="KW-0436">Ligase</keyword>
<comment type="function">
    <text evidence="1">Allows the formation of correctly charged Asn-tRNA(Asn) or Gln-tRNA(Gln) through the transamidation of misacylated Asp-tRNA(Asn) or Glu-tRNA(Gln) in organisms which lack either or both of asparaginyl-tRNA or glutaminyl-tRNA synthetases. The reaction takes place in the presence of glutamine and ATP through an activated phospho-Asp-tRNA(Asn) or phospho-Glu-tRNA(Gln).</text>
</comment>
<dbReference type="AlphaFoldDB" id="A0A938YU21"/>
<dbReference type="InterPro" id="IPR036113">
    <property type="entry name" value="Asp/Glu-ADT_sf_sub_c"/>
</dbReference>
<keyword evidence="1" id="KW-0547">Nucleotide-binding</keyword>
<sequence length="97" mass="11307">MPKQKVDKALLLRVAANARLNLTEQEIEEFLPQLQEMLEAFSKLDKLDVEKEQPSFQPIKLVNVMREDKVEKCLSQDQSLKNTKNKKQGYFMGPRVM</sequence>
<reference evidence="3" key="1">
    <citation type="submission" date="2021-01" db="EMBL/GenBank/DDBJ databases">
        <title>Active Sulfur Cycling in an Early Earth Analoge.</title>
        <authorList>
            <person name="Hahn C.R."/>
            <person name="Youssef N.H."/>
            <person name="Elshahed M."/>
        </authorList>
    </citation>
    <scope>NUCLEOTIDE SEQUENCE</scope>
    <source>
        <strain evidence="3">Zod_Metabat.1151</strain>
    </source>
</reference>
<dbReference type="SUPFAM" id="SSF141000">
    <property type="entry name" value="Glu-tRNAGln amidotransferase C subunit"/>
    <property type="match status" value="1"/>
</dbReference>
<dbReference type="PANTHER" id="PTHR15004">
    <property type="entry name" value="GLUTAMYL-TRNA(GLN) AMIDOTRANSFERASE SUBUNIT C, MITOCHONDRIAL"/>
    <property type="match status" value="1"/>
</dbReference>
<feature type="region of interest" description="Disordered" evidence="2">
    <location>
        <begin position="77"/>
        <end position="97"/>
    </location>
</feature>
<dbReference type="GO" id="GO:0006450">
    <property type="term" value="P:regulation of translational fidelity"/>
    <property type="evidence" value="ECO:0007669"/>
    <property type="project" value="InterPro"/>
</dbReference>
<evidence type="ECO:0000313" key="3">
    <source>
        <dbReference type="EMBL" id="MBN2067536.1"/>
    </source>
</evidence>
<gene>
    <name evidence="1 3" type="primary">gatC</name>
    <name evidence="3" type="ORF">JW744_03650</name>
</gene>
<accession>A0A938YU21</accession>
<dbReference type="HAMAP" id="MF_00122">
    <property type="entry name" value="GatC"/>
    <property type="match status" value="1"/>
</dbReference>
<comment type="caution">
    <text evidence="3">The sequence shown here is derived from an EMBL/GenBank/DDBJ whole genome shotgun (WGS) entry which is preliminary data.</text>
</comment>
<evidence type="ECO:0000313" key="4">
    <source>
        <dbReference type="Proteomes" id="UP000809243"/>
    </source>
</evidence>
<dbReference type="EC" id="6.3.5.-" evidence="1"/>
<dbReference type="Pfam" id="PF02686">
    <property type="entry name" value="GatC"/>
    <property type="match status" value="1"/>
</dbReference>
<dbReference type="GO" id="GO:0005524">
    <property type="term" value="F:ATP binding"/>
    <property type="evidence" value="ECO:0007669"/>
    <property type="project" value="UniProtKB-KW"/>
</dbReference>
<dbReference type="PANTHER" id="PTHR15004:SF0">
    <property type="entry name" value="GLUTAMYL-TRNA(GLN) AMIDOTRANSFERASE SUBUNIT C, MITOCHONDRIAL"/>
    <property type="match status" value="1"/>
</dbReference>
<keyword evidence="1" id="KW-0067">ATP-binding</keyword>
<comment type="catalytic activity">
    <reaction evidence="1">
        <text>L-aspartyl-tRNA(Asn) + L-glutamine + ATP + H2O = L-asparaginyl-tRNA(Asn) + L-glutamate + ADP + phosphate + 2 H(+)</text>
        <dbReference type="Rhea" id="RHEA:14513"/>
        <dbReference type="Rhea" id="RHEA-COMP:9674"/>
        <dbReference type="Rhea" id="RHEA-COMP:9677"/>
        <dbReference type="ChEBI" id="CHEBI:15377"/>
        <dbReference type="ChEBI" id="CHEBI:15378"/>
        <dbReference type="ChEBI" id="CHEBI:29985"/>
        <dbReference type="ChEBI" id="CHEBI:30616"/>
        <dbReference type="ChEBI" id="CHEBI:43474"/>
        <dbReference type="ChEBI" id="CHEBI:58359"/>
        <dbReference type="ChEBI" id="CHEBI:78515"/>
        <dbReference type="ChEBI" id="CHEBI:78516"/>
        <dbReference type="ChEBI" id="CHEBI:456216"/>
    </reaction>
</comment>